<dbReference type="EMBL" id="JAPWTK010000280">
    <property type="protein sequence ID" value="KAJ8943672.1"/>
    <property type="molecule type" value="Genomic_DNA"/>
</dbReference>
<sequence>MDHPCIEGYGHIYIDNNHYFYAVLDDFPSDSKDENLSNSDDDPDYCLRANSPETSAYESDLEDSDEDEIPLAHHFIDLVIVNAWLRYRQDMIKEGLDQKDILDSLGFRAEIAEGLCLMGKGTENTRKRGRPSSSGTIEREYQEKKKEKCHKANSSVRCTYR</sequence>
<evidence type="ECO:0000313" key="3">
    <source>
        <dbReference type="Proteomes" id="UP001162162"/>
    </source>
</evidence>
<evidence type="ECO:0000313" key="2">
    <source>
        <dbReference type="EMBL" id="KAJ8943672.1"/>
    </source>
</evidence>
<reference evidence="2" key="1">
    <citation type="journal article" date="2023" name="Insect Mol. Biol.">
        <title>Genome sequencing provides insights into the evolution of gene families encoding plant cell wall-degrading enzymes in longhorned beetles.</title>
        <authorList>
            <person name="Shin N.R."/>
            <person name="Okamura Y."/>
            <person name="Kirsch R."/>
            <person name="Pauchet Y."/>
        </authorList>
    </citation>
    <scope>NUCLEOTIDE SEQUENCE</scope>
    <source>
        <strain evidence="2">AMC_N1</strain>
    </source>
</reference>
<feature type="compositionally biased region" description="Basic and acidic residues" evidence="1">
    <location>
        <begin position="137"/>
        <end position="146"/>
    </location>
</feature>
<name>A0AAV8XZG5_9CUCU</name>
<gene>
    <name evidence="2" type="ORF">NQ318_015160</name>
</gene>
<accession>A0AAV8XZG5</accession>
<feature type="region of interest" description="Disordered" evidence="1">
    <location>
        <begin position="31"/>
        <end position="50"/>
    </location>
</feature>
<protein>
    <submittedName>
        <fullName evidence="2">Uncharacterized protein</fullName>
    </submittedName>
</protein>
<comment type="caution">
    <text evidence="2">The sequence shown here is derived from an EMBL/GenBank/DDBJ whole genome shotgun (WGS) entry which is preliminary data.</text>
</comment>
<dbReference type="PANTHER" id="PTHR47272">
    <property type="entry name" value="DDE_TNP_1_7 DOMAIN-CONTAINING PROTEIN"/>
    <property type="match status" value="1"/>
</dbReference>
<organism evidence="2 3">
    <name type="scientific">Aromia moschata</name>
    <dbReference type="NCBI Taxonomy" id="1265417"/>
    <lineage>
        <taxon>Eukaryota</taxon>
        <taxon>Metazoa</taxon>
        <taxon>Ecdysozoa</taxon>
        <taxon>Arthropoda</taxon>
        <taxon>Hexapoda</taxon>
        <taxon>Insecta</taxon>
        <taxon>Pterygota</taxon>
        <taxon>Neoptera</taxon>
        <taxon>Endopterygota</taxon>
        <taxon>Coleoptera</taxon>
        <taxon>Polyphaga</taxon>
        <taxon>Cucujiformia</taxon>
        <taxon>Chrysomeloidea</taxon>
        <taxon>Cerambycidae</taxon>
        <taxon>Cerambycinae</taxon>
        <taxon>Callichromatini</taxon>
        <taxon>Aromia</taxon>
    </lineage>
</organism>
<keyword evidence="3" id="KW-1185">Reference proteome</keyword>
<dbReference type="AlphaFoldDB" id="A0AAV8XZG5"/>
<feature type="region of interest" description="Disordered" evidence="1">
    <location>
        <begin position="122"/>
        <end position="148"/>
    </location>
</feature>
<proteinExistence type="predicted"/>
<evidence type="ECO:0000256" key="1">
    <source>
        <dbReference type="SAM" id="MobiDB-lite"/>
    </source>
</evidence>
<dbReference type="Proteomes" id="UP001162162">
    <property type="component" value="Unassembled WGS sequence"/>
</dbReference>